<name>A0ABR3LPZ7_9TELE</name>
<accession>A0ABR3LPZ7</accession>
<comment type="similarity">
    <text evidence="1">Belongs to the SAPAP family.</text>
</comment>
<comment type="caution">
    <text evidence="2">The sequence shown here is derived from an EMBL/GenBank/DDBJ whole genome shotgun (WGS) entry which is preliminary data.</text>
</comment>
<dbReference type="PANTHER" id="PTHR12353:SF3">
    <property type="entry name" value="DISKS LARGE-ASSOCIATED PROTEIN 2"/>
    <property type="match status" value="1"/>
</dbReference>
<dbReference type="Proteomes" id="UP001558613">
    <property type="component" value="Unassembled WGS sequence"/>
</dbReference>
<evidence type="ECO:0000313" key="2">
    <source>
        <dbReference type="EMBL" id="KAL1254505.1"/>
    </source>
</evidence>
<sequence>MEVIPGIFGLDTVLRSLVPADFKETIRDQVWTPLISEQSACSFYGFGEGTGGWWSSDDNLDSDITYCTASALSRHHHEHVGHSFPESMHTHFGDHSLKTSKSNNNVKCSACEGLSMAPEGKFTKRSSWSTLTVSQFSDNLLMVLMVVEGAVTLSLPSEALFSGHAAIGTPPSESVKACGPFMYLHMKPDEAQLSSMSLVCLQMLAHAAEALPLFPCTRVHERLTLALWHLPPAAQSFEELVNIRAHRR</sequence>
<evidence type="ECO:0000313" key="3">
    <source>
        <dbReference type="Proteomes" id="UP001558613"/>
    </source>
</evidence>
<gene>
    <name evidence="2" type="ORF">QQF64_016734</name>
</gene>
<dbReference type="EMBL" id="JAYMGO010000020">
    <property type="protein sequence ID" value="KAL1254505.1"/>
    <property type="molecule type" value="Genomic_DNA"/>
</dbReference>
<proteinExistence type="inferred from homology"/>
<evidence type="ECO:0000256" key="1">
    <source>
        <dbReference type="ARBA" id="ARBA00008839"/>
    </source>
</evidence>
<keyword evidence="3" id="KW-1185">Reference proteome</keyword>
<organism evidence="2 3">
    <name type="scientific">Cirrhinus molitorella</name>
    <name type="common">mud carp</name>
    <dbReference type="NCBI Taxonomy" id="172907"/>
    <lineage>
        <taxon>Eukaryota</taxon>
        <taxon>Metazoa</taxon>
        <taxon>Chordata</taxon>
        <taxon>Craniata</taxon>
        <taxon>Vertebrata</taxon>
        <taxon>Euteleostomi</taxon>
        <taxon>Actinopterygii</taxon>
        <taxon>Neopterygii</taxon>
        <taxon>Teleostei</taxon>
        <taxon>Ostariophysi</taxon>
        <taxon>Cypriniformes</taxon>
        <taxon>Cyprinidae</taxon>
        <taxon>Labeoninae</taxon>
        <taxon>Labeonini</taxon>
        <taxon>Cirrhinus</taxon>
    </lineage>
</organism>
<protein>
    <submittedName>
        <fullName evidence="2">Uncharacterized protein</fullName>
    </submittedName>
</protein>
<dbReference type="PANTHER" id="PTHR12353">
    <property type="entry name" value="DISKS LARGE-ASSOCIATED PROTEIN DAP SAP90/PSD-95-ASSOCIATED PROTEIN"/>
    <property type="match status" value="1"/>
</dbReference>
<dbReference type="InterPro" id="IPR005026">
    <property type="entry name" value="SAPAP"/>
</dbReference>
<reference evidence="2 3" key="1">
    <citation type="submission" date="2023-09" db="EMBL/GenBank/DDBJ databases">
        <authorList>
            <person name="Wang M."/>
        </authorList>
    </citation>
    <scope>NUCLEOTIDE SEQUENCE [LARGE SCALE GENOMIC DNA]</scope>
    <source>
        <strain evidence="2">GT-2023</strain>
        <tissue evidence="2">Liver</tissue>
    </source>
</reference>